<protein>
    <recommendedName>
        <fullName evidence="4">Small ribosomal subunit protein bS18</fullName>
    </recommendedName>
</protein>
<evidence type="ECO:0000256" key="4">
    <source>
        <dbReference type="HAMAP-Rule" id="MF_00270"/>
    </source>
</evidence>
<evidence type="ECO:0000256" key="2">
    <source>
        <dbReference type="ARBA" id="ARBA00022980"/>
    </source>
</evidence>
<evidence type="ECO:0000256" key="1">
    <source>
        <dbReference type="ARBA" id="ARBA00005589"/>
    </source>
</evidence>
<organism evidence="6 7">
    <name type="scientific">Candidatus Giovannonibacteria bacterium RIFCSPLOWO2_12_FULL_43_26</name>
    <dbReference type="NCBI Taxonomy" id="1798363"/>
    <lineage>
        <taxon>Bacteria</taxon>
        <taxon>Candidatus Giovannoniibacteriota</taxon>
    </lineage>
</organism>
<dbReference type="GO" id="GO:0070181">
    <property type="term" value="F:small ribosomal subunit rRNA binding"/>
    <property type="evidence" value="ECO:0007669"/>
    <property type="project" value="TreeGrafter"/>
</dbReference>
<dbReference type="PANTHER" id="PTHR13479">
    <property type="entry name" value="30S RIBOSOMAL PROTEIN S18"/>
    <property type="match status" value="1"/>
</dbReference>
<gene>
    <name evidence="4" type="primary">rpsR</name>
    <name evidence="6" type="ORF">A3H05_03990</name>
</gene>
<dbReference type="HAMAP" id="MF_00270">
    <property type="entry name" value="Ribosomal_bS18"/>
    <property type="match status" value="1"/>
</dbReference>
<name>A0A1F5XV61_9BACT</name>
<dbReference type="GO" id="GO:0003735">
    <property type="term" value="F:structural constituent of ribosome"/>
    <property type="evidence" value="ECO:0007669"/>
    <property type="project" value="InterPro"/>
</dbReference>
<dbReference type="PRINTS" id="PR00974">
    <property type="entry name" value="RIBOSOMALS18"/>
</dbReference>
<evidence type="ECO:0000256" key="5">
    <source>
        <dbReference type="RuleBase" id="RU003910"/>
    </source>
</evidence>
<comment type="caution">
    <text evidence="6">The sequence shown here is derived from an EMBL/GenBank/DDBJ whole genome shotgun (WGS) entry which is preliminary data.</text>
</comment>
<dbReference type="GO" id="GO:0022627">
    <property type="term" value="C:cytosolic small ribosomal subunit"/>
    <property type="evidence" value="ECO:0007669"/>
    <property type="project" value="TreeGrafter"/>
</dbReference>
<evidence type="ECO:0000256" key="3">
    <source>
        <dbReference type="ARBA" id="ARBA00023274"/>
    </source>
</evidence>
<proteinExistence type="inferred from homology"/>
<dbReference type="Gene3D" id="4.10.640.10">
    <property type="entry name" value="Ribosomal protein S18"/>
    <property type="match status" value="1"/>
</dbReference>
<dbReference type="InterPro" id="IPR001648">
    <property type="entry name" value="Ribosomal_bS18"/>
</dbReference>
<comment type="similarity">
    <text evidence="1 4 5">Belongs to the bacterial ribosomal protein bS18 family.</text>
</comment>
<evidence type="ECO:0000313" key="6">
    <source>
        <dbReference type="EMBL" id="OGF91782.1"/>
    </source>
</evidence>
<dbReference type="SUPFAM" id="SSF46911">
    <property type="entry name" value="Ribosomal protein S18"/>
    <property type="match status" value="1"/>
</dbReference>
<dbReference type="InterPro" id="IPR036870">
    <property type="entry name" value="Ribosomal_bS18_sf"/>
</dbReference>
<keyword evidence="2 4" id="KW-0689">Ribosomal protein</keyword>
<keyword evidence="4" id="KW-0694">RNA-binding</keyword>
<accession>A0A1F5XV61</accession>
<dbReference type="GO" id="GO:0006412">
    <property type="term" value="P:translation"/>
    <property type="evidence" value="ECO:0007669"/>
    <property type="project" value="UniProtKB-UniRule"/>
</dbReference>
<sequence>MPNTKSKQCYFCAANIKVVDYKDSQMLRKFMTPQGPITRRRRTGVCSLHQRKLSEAIKRARFLGLVPYTTR</sequence>
<dbReference type="AlphaFoldDB" id="A0A1F5XV61"/>
<dbReference type="NCBIfam" id="TIGR00165">
    <property type="entry name" value="S18"/>
    <property type="match status" value="1"/>
</dbReference>
<evidence type="ECO:0000313" key="7">
    <source>
        <dbReference type="Proteomes" id="UP000177334"/>
    </source>
</evidence>
<comment type="subunit">
    <text evidence="4">Part of the 30S ribosomal subunit. Forms a tight heterodimer with protein bS6.</text>
</comment>
<dbReference type="Pfam" id="PF01084">
    <property type="entry name" value="Ribosomal_S18"/>
    <property type="match status" value="1"/>
</dbReference>
<keyword evidence="3 4" id="KW-0687">Ribonucleoprotein</keyword>
<dbReference type="Proteomes" id="UP000177334">
    <property type="component" value="Unassembled WGS sequence"/>
</dbReference>
<reference evidence="6 7" key="1">
    <citation type="journal article" date="2016" name="Nat. Commun.">
        <title>Thousands of microbial genomes shed light on interconnected biogeochemical processes in an aquifer system.</title>
        <authorList>
            <person name="Anantharaman K."/>
            <person name="Brown C.T."/>
            <person name="Hug L.A."/>
            <person name="Sharon I."/>
            <person name="Castelle C.J."/>
            <person name="Probst A.J."/>
            <person name="Thomas B.C."/>
            <person name="Singh A."/>
            <person name="Wilkins M.J."/>
            <person name="Karaoz U."/>
            <person name="Brodie E.L."/>
            <person name="Williams K.H."/>
            <person name="Hubbard S.S."/>
            <person name="Banfield J.F."/>
        </authorList>
    </citation>
    <scope>NUCLEOTIDE SEQUENCE [LARGE SCALE GENOMIC DNA]</scope>
</reference>
<dbReference type="PANTHER" id="PTHR13479:SF40">
    <property type="entry name" value="SMALL RIBOSOMAL SUBUNIT PROTEIN BS18M"/>
    <property type="match status" value="1"/>
</dbReference>
<dbReference type="EMBL" id="MFIP01000022">
    <property type="protein sequence ID" value="OGF91782.1"/>
    <property type="molecule type" value="Genomic_DNA"/>
</dbReference>
<comment type="function">
    <text evidence="4">Binds as a heterodimer with protein bS6 to the central domain of the 16S rRNA, where it helps stabilize the platform of the 30S subunit.</text>
</comment>
<keyword evidence="4" id="KW-0699">rRNA-binding</keyword>